<reference evidence="2" key="2">
    <citation type="journal article" date="2023" name="Microbiol Resour">
        <title>Decontamination and Annotation of the Draft Genome Sequence of the Oomycete Lagenidium giganteum ARSEF 373.</title>
        <authorList>
            <person name="Morgan W.R."/>
            <person name="Tartar A."/>
        </authorList>
    </citation>
    <scope>NUCLEOTIDE SEQUENCE</scope>
    <source>
        <strain evidence="2">ARSEF 373</strain>
    </source>
</reference>
<sequence length="116" mass="13767">MEAWNRLSEALLRLTVFSRRCVNGKKVQNRFLALLERHKQDEQESALGSGLSETYPERRQLLDTLVQLVADHRANEAANTARERKRKEEREMELRRLELEERKAERERGNAPRARR</sequence>
<evidence type="ECO:0000256" key="1">
    <source>
        <dbReference type="SAM" id="MobiDB-lite"/>
    </source>
</evidence>
<feature type="compositionally biased region" description="Basic and acidic residues" evidence="1">
    <location>
        <begin position="86"/>
        <end position="110"/>
    </location>
</feature>
<reference evidence="2" key="1">
    <citation type="submission" date="2022-11" db="EMBL/GenBank/DDBJ databases">
        <authorList>
            <person name="Morgan W.R."/>
            <person name="Tartar A."/>
        </authorList>
    </citation>
    <scope>NUCLEOTIDE SEQUENCE</scope>
    <source>
        <strain evidence="2">ARSEF 373</strain>
    </source>
</reference>
<keyword evidence="3" id="KW-1185">Reference proteome</keyword>
<evidence type="ECO:0000313" key="3">
    <source>
        <dbReference type="Proteomes" id="UP001146120"/>
    </source>
</evidence>
<gene>
    <name evidence="2" type="ORF">N0F65_011445</name>
</gene>
<comment type="caution">
    <text evidence="2">The sequence shown here is derived from an EMBL/GenBank/DDBJ whole genome shotgun (WGS) entry which is preliminary data.</text>
</comment>
<name>A0AAV2ZDS1_9STRA</name>
<dbReference type="AlphaFoldDB" id="A0AAV2ZDS1"/>
<dbReference type="Proteomes" id="UP001146120">
    <property type="component" value="Unassembled WGS sequence"/>
</dbReference>
<evidence type="ECO:0000313" key="2">
    <source>
        <dbReference type="EMBL" id="DBA03544.1"/>
    </source>
</evidence>
<organism evidence="2 3">
    <name type="scientific">Lagenidium giganteum</name>
    <dbReference type="NCBI Taxonomy" id="4803"/>
    <lineage>
        <taxon>Eukaryota</taxon>
        <taxon>Sar</taxon>
        <taxon>Stramenopiles</taxon>
        <taxon>Oomycota</taxon>
        <taxon>Peronosporomycetes</taxon>
        <taxon>Pythiales</taxon>
        <taxon>Pythiaceae</taxon>
    </lineage>
</organism>
<proteinExistence type="predicted"/>
<dbReference type="EMBL" id="DAKRPA010000018">
    <property type="protein sequence ID" value="DBA03544.1"/>
    <property type="molecule type" value="Genomic_DNA"/>
</dbReference>
<accession>A0AAV2ZDS1</accession>
<feature type="region of interest" description="Disordered" evidence="1">
    <location>
        <begin position="74"/>
        <end position="116"/>
    </location>
</feature>
<protein>
    <submittedName>
        <fullName evidence="2">Uncharacterized protein</fullName>
    </submittedName>
</protein>